<dbReference type="PANTHER" id="PTHR46696">
    <property type="entry name" value="P450, PUTATIVE (EUROFUNG)-RELATED"/>
    <property type="match status" value="1"/>
</dbReference>
<gene>
    <name evidence="4" type="ORF">CVO96_07410</name>
</gene>
<keyword evidence="5" id="KW-1185">Reference proteome</keyword>
<comment type="similarity">
    <text evidence="1 2">Belongs to the cytochrome P450 family.</text>
</comment>
<dbReference type="Proteomes" id="UP000236379">
    <property type="component" value="Unassembled WGS sequence"/>
</dbReference>
<reference evidence="4 5" key="1">
    <citation type="submission" date="2018-01" db="EMBL/GenBank/DDBJ databases">
        <title>Deinococcus koreensis sp. nov., a radiation-resistant bacterium isolated from river water.</title>
        <authorList>
            <person name="Choi A."/>
        </authorList>
    </citation>
    <scope>NUCLEOTIDE SEQUENCE [LARGE SCALE GENOMIC DNA]</scope>
    <source>
        <strain evidence="4 5">SJW1-2</strain>
    </source>
</reference>
<keyword evidence="2" id="KW-0349">Heme</keyword>
<evidence type="ECO:0000256" key="3">
    <source>
        <dbReference type="SAM" id="MobiDB-lite"/>
    </source>
</evidence>
<organism evidence="4 5">
    <name type="scientific">Deinococcus koreensis</name>
    <dbReference type="NCBI Taxonomy" id="2054903"/>
    <lineage>
        <taxon>Bacteria</taxon>
        <taxon>Thermotogati</taxon>
        <taxon>Deinococcota</taxon>
        <taxon>Deinococci</taxon>
        <taxon>Deinococcales</taxon>
        <taxon>Deinococcaceae</taxon>
        <taxon>Deinococcus</taxon>
    </lineage>
</organism>
<dbReference type="Gene3D" id="1.10.630.10">
    <property type="entry name" value="Cytochrome P450"/>
    <property type="match status" value="1"/>
</dbReference>
<dbReference type="InterPro" id="IPR001128">
    <property type="entry name" value="Cyt_P450"/>
</dbReference>
<dbReference type="InterPro" id="IPR002397">
    <property type="entry name" value="Cyt_P450_B"/>
</dbReference>
<keyword evidence="2" id="KW-0560">Oxidoreductase</keyword>
<comment type="caution">
    <text evidence="4">The sequence shown here is derived from an EMBL/GenBank/DDBJ whole genome shotgun (WGS) entry which is preliminary data.</text>
</comment>
<dbReference type="InterPro" id="IPR036396">
    <property type="entry name" value="Cyt_P450_sf"/>
</dbReference>
<dbReference type="EMBL" id="PPPD01000001">
    <property type="protein sequence ID" value="PNY81232.1"/>
    <property type="molecule type" value="Genomic_DNA"/>
</dbReference>
<name>A0A2K3UXG0_9DEIO</name>
<dbReference type="CDD" id="cd00302">
    <property type="entry name" value="cytochrome_P450"/>
    <property type="match status" value="1"/>
</dbReference>
<accession>A0A2K3UXG0</accession>
<proteinExistence type="inferred from homology"/>
<dbReference type="Pfam" id="PF00067">
    <property type="entry name" value="p450"/>
    <property type="match status" value="1"/>
</dbReference>
<feature type="region of interest" description="Disordered" evidence="3">
    <location>
        <begin position="1"/>
        <end position="43"/>
    </location>
</feature>
<dbReference type="PRINTS" id="PR00359">
    <property type="entry name" value="BP450"/>
</dbReference>
<dbReference type="InterPro" id="IPR017972">
    <property type="entry name" value="Cyt_P450_CS"/>
</dbReference>
<dbReference type="GO" id="GO:0016705">
    <property type="term" value="F:oxidoreductase activity, acting on paired donors, with incorporation or reduction of molecular oxygen"/>
    <property type="evidence" value="ECO:0007669"/>
    <property type="project" value="InterPro"/>
</dbReference>
<feature type="compositionally biased region" description="Polar residues" evidence="3">
    <location>
        <begin position="1"/>
        <end position="18"/>
    </location>
</feature>
<keyword evidence="2" id="KW-0408">Iron</keyword>
<evidence type="ECO:0000313" key="5">
    <source>
        <dbReference type="Proteomes" id="UP000236379"/>
    </source>
</evidence>
<protein>
    <submittedName>
        <fullName evidence="4">Cytochrome P450</fullName>
    </submittedName>
</protein>
<keyword evidence="2" id="KW-0503">Monooxygenase</keyword>
<dbReference type="GO" id="GO:0005506">
    <property type="term" value="F:iron ion binding"/>
    <property type="evidence" value="ECO:0007669"/>
    <property type="project" value="InterPro"/>
</dbReference>
<dbReference type="RefSeq" id="WP_103311675.1">
    <property type="nucleotide sequence ID" value="NZ_PPPD01000001.1"/>
</dbReference>
<keyword evidence="2" id="KW-0479">Metal-binding</keyword>
<dbReference type="OrthoDB" id="54272at2"/>
<dbReference type="GO" id="GO:0004497">
    <property type="term" value="F:monooxygenase activity"/>
    <property type="evidence" value="ECO:0007669"/>
    <property type="project" value="UniProtKB-KW"/>
</dbReference>
<dbReference type="PROSITE" id="PS00086">
    <property type="entry name" value="CYTOCHROME_P450"/>
    <property type="match status" value="1"/>
</dbReference>
<evidence type="ECO:0000256" key="2">
    <source>
        <dbReference type="RuleBase" id="RU000461"/>
    </source>
</evidence>
<sequence>MTSAIPESQSATGPTSQGRCPFPHGAVSLTRRPEVATPPGAPIAQDERDIYRVHDFKVAREVLRSEGLVQAGFGADMVTQLSALRHQPVLYAEGEEHHEMRRDTARYFTPTSVAAYQPFIARLADQLVGRLAVRGELDLDELSLTLAVQVAAQVVGLTDSVLPGLQRRVMAFVEGEGDSEPGAPNTQTPLAKLHQLVDVPLFYTLDVRPAIQARRRERRDDLISHLIDKEYSDLEILTECLTYGTAGMVTTREFISVAVWHLLRHPELRADYVHGTEGERHAILHEILRLEPVVNTLYRRTVSDLMVGDQLIPQGSVLALNIQNTNSDPAVAGEDAGQLCPGRALPRGVQAPMLSFGDGHHRCPGAFLAIRETDALLRRLLIWNDLRIVREPTMTYNEVIKGYELRGFRIALG</sequence>
<dbReference type="AlphaFoldDB" id="A0A2K3UXG0"/>
<evidence type="ECO:0000313" key="4">
    <source>
        <dbReference type="EMBL" id="PNY81232.1"/>
    </source>
</evidence>
<dbReference type="PRINTS" id="PR00385">
    <property type="entry name" value="P450"/>
</dbReference>
<dbReference type="SUPFAM" id="SSF48264">
    <property type="entry name" value="Cytochrome P450"/>
    <property type="match status" value="1"/>
</dbReference>
<dbReference type="PANTHER" id="PTHR46696:SF1">
    <property type="entry name" value="CYTOCHROME P450 YJIB-RELATED"/>
    <property type="match status" value="1"/>
</dbReference>
<dbReference type="GO" id="GO:0020037">
    <property type="term" value="F:heme binding"/>
    <property type="evidence" value="ECO:0007669"/>
    <property type="project" value="InterPro"/>
</dbReference>
<evidence type="ECO:0000256" key="1">
    <source>
        <dbReference type="ARBA" id="ARBA00010617"/>
    </source>
</evidence>